<name>A0AAV3SI49_HALDO</name>
<feature type="transmembrane region" description="Helical" evidence="1">
    <location>
        <begin position="36"/>
        <end position="53"/>
    </location>
</feature>
<keyword evidence="1" id="KW-1133">Transmembrane helix</keyword>
<keyword evidence="4" id="KW-1185">Reference proteome</keyword>
<evidence type="ECO:0000313" key="4">
    <source>
        <dbReference type="Proteomes" id="UP000830542"/>
    </source>
</evidence>
<dbReference type="EMBL" id="BAAADN010000032">
    <property type="protein sequence ID" value="GAA0465095.1"/>
    <property type="molecule type" value="Genomic_DNA"/>
</dbReference>
<dbReference type="KEGG" id="hdo:MUK72_05585"/>
<keyword evidence="1" id="KW-0472">Membrane</keyword>
<dbReference type="GeneID" id="71761299"/>
<evidence type="ECO:0000313" key="2">
    <source>
        <dbReference type="EMBL" id="GAA0465095.1"/>
    </source>
</evidence>
<proteinExistence type="predicted"/>
<reference evidence="2" key="1">
    <citation type="journal article" date="2014" name="Int. J. Syst. Evol. Microbiol.">
        <title>Complete genome sequence of Corynebacterium casei LMG S-19264T (=DSM 44701T), isolated from a smear-ripened cheese.</title>
        <authorList>
            <consortium name="US DOE Joint Genome Institute (JGI-PGF)"/>
            <person name="Walter F."/>
            <person name="Albersmeier A."/>
            <person name="Kalinowski J."/>
            <person name="Ruckert C."/>
        </authorList>
    </citation>
    <scope>NUCLEOTIDE SEQUENCE</scope>
    <source>
        <strain evidence="2">JCM 12289</strain>
    </source>
</reference>
<reference evidence="3" key="2">
    <citation type="submission" date="2022-04" db="EMBL/GenBank/DDBJ databases">
        <title>Sequencing and genomic assembly of Halococcus dombrowskii.</title>
        <authorList>
            <person name="Lim S.W."/>
            <person name="MacLea K.S."/>
        </authorList>
    </citation>
    <scope>NUCLEOTIDE SEQUENCE</scope>
    <source>
        <strain evidence="3">H4</strain>
    </source>
</reference>
<accession>A0AAV3SI49</accession>
<evidence type="ECO:0000256" key="1">
    <source>
        <dbReference type="SAM" id="Phobius"/>
    </source>
</evidence>
<dbReference type="Proteomes" id="UP000830542">
    <property type="component" value="Chromosome"/>
</dbReference>
<protein>
    <submittedName>
        <fullName evidence="2">Uncharacterized protein</fullName>
    </submittedName>
</protein>
<dbReference type="AlphaFoldDB" id="A0AAV3SI49"/>
<evidence type="ECO:0000313" key="5">
    <source>
        <dbReference type="Proteomes" id="UP001500962"/>
    </source>
</evidence>
<gene>
    <name evidence="2" type="ORF">GCM10008985_22540</name>
    <name evidence="3" type="ORF">MUK72_05585</name>
</gene>
<dbReference type="RefSeq" id="WP_244704671.1">
    <property type="nucleotide sequence ID" value="NZ_BAAADN010000032.1"/>
</dbReference>
<dbReference type="EMBL" id="CP095005">
    <property type="protein sequence ID" value="UOO96182.1"/>
    <property type="molecule type" value="Genomic_DNA"/>
</dbReference>
<dbReference type="Proteomes" id="UP001500962">
    <property type="component" value="Unassembled WGS sequence"/>
</dbReference>
<keyword evidence="1" id="KW-0812">Transmembrane</keyword>
<reference evidence="2" key="3">
    <citation type="submission" date="2023-12" db="EMBL/GenBank/DDBJ databases">
        <authorList>
            <person name="Sun Q."/>
            <person name="Inoue M."/>
        </authorList>
    </citation>
    <scope>NUCLEOTIDE SEQUENCE</scope>
    <source>
        <strain evidence="2">JCM 12289</strain>
    </source>
</reference>
<evidence type="ECO:0000313" key="3">
    <source>
        <dbReference type="EMBL" id="UOO96182.1"/>
    </source>
</evidence>
<sequence>MDTYNRGTIAIAVGLAIGAWLTAASSAGLVSRLGTAAIAGLAGFVGAVLLKGWH</sequence>
<organism evidence="2 5">
    <name type="scientific">Halococcus dombrowskii</name>
    <dbReference type="NCBI Taxonomy" id="179637"/>
    <lineage>
        <taxon>Archaea</taxon>
        <taxon>Methanobacteriati</taxon>
        <taxon>Methanobacteriota</taxon>
        <taxon>Stenosarchaea group</taxon>
        <taxon>Halobacteria</taxon>
        <taxon>Halobacteriales</taxon>
        <taxon>Halococcaceae</taxon>
        <taxon>Halococcus</taxon>
    </lineage>
</organism>